<dbReference type="Proteomes" id="UP000004088">
    <property type="component" value="Unassembled WGS sequence"/>
</dbReference>
<organism evidence="4 5">
    <name type="scientific">Kingella denitrificans ATCC 33394</name>
    <dbReference type="NCBI Taxonomy" id="888741"/>
    <lineage>
        <taxon>Bacteria</taxon>
        <taxon>Pseudomonadati</taxon>
        <taxon>Pseudomonadota</taxon>
        <taxon>Betaproteobacteria</taxon>
        <taxon>Neisseriales</taxon>
        <taxon>Neisseriaceae</taxon>
        <taxon>Kingella</taxon>
    </lineage>
</organism>
<evidence type="ECO:0000313" key="4">
    <source>
        <dbReference type="EMBL" id="EGC17613.1"/>
    </source>
</evidence>
<reference evidence="4 5" key="1">
    <citation type="submission" date="2011-01" db="EMBL/GenBank/DDBJ databases">
        <authorList>
            <person name="Muzny D."/>
            <person name="Qin X."/>
            <person name="Deng J."/>
            <person name="Jiang H."/>
            <person name="Liu Y."/>
            <person name="Qu J."/>
            <person name="Song X.-Z."/>
            <person name="Zhang L."/>
            <person name="Thornton R."/>
            <person name="Coyle M."/>
            <person name="Francisco L."/>
            <person name="Jackson L."/>
            <person name="Javaid M."/>
            <person name="Korchina V."/>
            <person name="Kovar C."/>
            <person name="Mata R."/>
            <person name="Mathew T."/>
            <person name="Ngo R."/>
            <person name="Nguyen L."/>
            <person name="Nguyen N."/>
            <person name="Okwuonu G."/>
            <person name="Ongeri F."/>
            <person name="Pham C."/>
            <person name="Simmons D."/>
            <person name="Wilczek-Boney K."/>
            <person name="Hale W."/>
            <person name="Jakkamsetti A."/>
            <person name="Pham P."/>
            <person name="Ruth R."/>
            <person name="San Lucas F."/>
            <person name="Warren J."/>
            <person name="Zhang J."/>
            <person name="Zhao Z."/>
            <person name="Zhou C."/>
            <person name="Zhu D."/>
            <person name="Lee S."/>
            <person name="Bess C."/>
            <person name="Blankenburg K."/>
            <person name="Forbes L."/>
            <person name="Fu Q."/>
            <person name="Gubbala S."/>
            <person name="Hirani K."/>
            <person name="Jayaseelan J.C."/>
            <person name="Lara F."/>
            <person name="Munidasa M."/>
            <person name="Palculict T."/>
            <person name="Patil S."/>
            <person name="Pu L.-L."/>
            <person name="Saada N."/>
            <person name="Tang L."/>
            <person name="Weissenberger G."/>
            <person name="Zhu Y."/>
            <person name="Hemphill L."/>
            <person name="Shang Y."/>
            <person name="Youmans B."/>
            <person name="Ayvaz T."/>
            <person name="Ross M."/>
            <person name="Santibanez J."/>
            <person name="Aqrawi P."/>
            <person name="Gross S."/>
            <person name="Joshi V."/>
            <person name="Fowler G."/>
            <person name="Nazareth L."/>
            <person name="Reid J."/>
            <person name="Worley K."/>
            <person name="Petrosino J."/>
            <person name="Highlander S."/>
            <person name="Gibbs R."/>
        </authorList>
    </citation>
    <scope>NUCLEOTIDE SEQUENCE [LARGE SCALE GENOMIC DNA]</scope>
    <source>
        <strain evidence="4 5">ATCC 33394</strain>
    </source>
</reference>
<evidence type="ECO:0000256" key="1">
    <source>
        <dbReference type="ARBA" id="ARBA00017922"/>
    </source>
</evidence>
<evidence type="ECO:0000313" key="5">
    <source>
        <dbReference type="Proteomes" id="UP000004088"/>
    </source>
</evidence>
<gene>
    <name evidence="4" type="ORF">HMPREF9098_0939</name>
</gene>
<feature type="signal peptide" evidence="3">
    <location>
        <begin position="1"/>
        <end position="18"/>
    </location>
</feature>
<comment type="caution">
    <text evidence="4">The sequence shown here is derived from an EMBL/GenBank/DDBJ whole genome shotgun (WGS) entry which is preliminary data.</text>
</comment>
<dbReference type="STRING" id="888741.HMPREF9098_0939"/>
<feature type="chain" id="PRO_5003251480" description="Type IV secretion system putative lipoprotein virB7" evidence="3">
    <location>
        <begin position="19"/>
        <end position="40"/>
    </location>
</feature>
<proteinExistence type="predicted"/>
<dbReference type="EMBL" id="AEWV01000015">
    <property type="protein sequence ID" value="EGC17613.1"/>
    <property type="molecule type" value="Genomic_DNA"/>
</dbReference>
<dbReference type="PROSITE" id="PS51257">
    <property type="entry name" value="PROKAR_LIPOPROTEIN"/>
    <property type="match status" value="1"/>
</dbReference>
<keyword evidence="5" id="KW-1185">Reference proteome</keyword>
<keyword evidence="2 3" id="KW-0732">Signal</keyword>
<dbReference type="AlphaFoldDB" id="F0EYK5"/>
<sequence length="40" mass="4348">MKKTIILAVAALILAACADTRAHISSDATSWEKVQYSNQQ</sequence>
<dbReference type="InterPro" id="IPR012640">
    <property type="entry name" value="Membr_lipoprot_lipid_attach_CS"/>
</dbReference>
<name>F0EYK5_9NEIS</name>
<protein>
    <recommendedName>
        <fullName evidence="1">Type IV secretion system putative lipoprotein virB7</fullName>
    </recommendedName>
</protein>
<dbReference type="Pfam" id="PF08139">
    <property type="entry name" value="LPAM_1"/>
    <property type="match status" value="1"/>
</dbReference>
<accession>F0EYK5</accession>
<dbReference type="HOGENOM" id="CLU_217227_0_0_4"/>
<dbReference type="RefSeq" id="WP_003782309.1">
    <property type="nucleotide sequence ID" value="NZ_GL870929.1"/>
</dbReference>
<evidence type="ECO:0000256" key="3">
    <source>
        <dbReference type="SAM" id="SignalP"/>
    </source>
</evidence>
<evidence type="ECO:0000256" key="2">
    <source>
        <dbReference type="ARBA" id="ARBA00022729"/>
    </source>
</evidence>